<dbReference type="OrthoDB" id="4851849at2759"/>
<feature type="compositionally biased region" description="Basic and acidic residues" evidence="1">
    <location>
        <begin position="186"/>
        <end position="198"/>
    </location>
</feature>
<dbReference type="RefSeq" id="XP_056545145.1">
    <property type="nucleotide sequence ID" value="XM_056686403.1"/>
</dbReference>
<reference evidence="2" key="1">
    <citation type="submission" date="2022-11" db="EMBL/GenBank/DDBJ databases">
        <authorList>
            <person name="Petersen C."/>
        </authorList>
    </citation>
    <scope>NUCLEOTIDE SEQUENCE</scope>
    <source>
        <strain evidence="2">IBT 26290</strain>
    </source>
</reference>
<sequence length="220" mass="25296">MLRKDCNERLEIENGLWKLNSIKNIFASFTTKYARIKPRIHAEVQVLEYFYNNQMAFAGNDRYIACSKPACLCCELYFKYHPARMVVPESHRNIWTNWGLPAVENFSKAIPAGRQQLDILNKIIHELREMVIKQALGHSPAGNWHPDSRTGITEPHYSGQSQMPCNLFERKPFYLSVGASFGQQDQKSESDTEQRLVDFEELGNVDEDSDFDDGGVPIYT</sequence>
<dbReference type="PANTHER" id="PTHR42037:SF1">
    <property type="match status" value="1"/>
</dbReference>
<protein>
    <submittedName>
        <fullName evidence="2">Uncharacterized protein</fullName>
    </submittedName>
</protein>
<gene>
    <name evidence="2" type="ORF">N7482_004278</name>
</gene>
<evidence type="ECO:0000313" key="2">
    <source>
        <dbReference type="EMBL" id="KAJ5168684.1"/>
    </source>
</evidence>
<dbReference type="InterPro" id="IPR027796">
    <property type="entry name" value="OTT_1508_deam-like"/>
</dbReference>
<dbReference type="Proteomes" id="UP001149163">
    <property type="component" value="Unassembled WGS sequence"/>
</dbReference>
<keyword evidence="3" id="KW-1185">Reference proteome</keyword>
<dbReference type="EMBL" id="JAPQKN010000002">
    <property type="protein sequence ID" value="KAJ5168684.1"/>
    <property type="molecule type" value="Genomic_DNA"/>
</dbReference>
<evidence type="ECO:0000256" key="1">
    <source>
        <dbReference type="SAM" id="MobiDB-lite"/>
    </source>
</evidence>
<feature type="compositionally biased region" description="Acidic residues" evidence="1">
    <location>
        <begin position="199"/>
        <end position="213"/>
    </location>
</feature>
<name>A0A9W9LP76_9EURO</name>
<accession>A0A9W9LP76</accession>
<dbReference type="PANTHER" id="PTHR42037">
    <property type="match status" value="1"/>
</dbReference>
<dbReference type="AlphaFoldDB" id="A0A9W9LP76"/>
<dbReference type="GeneID" id="81425579"/>
<evidence type="ECO:0000313" key="3">
    <source>
        <dbReference type="Proteomes" id="UP001149163"/>
    </source>
</evidence>
<feature type="region of interest" description="Disordered" evidence="1">
    <location>
        <begin position="182"/>
        <end position="220"/>
    </location>
</feature>
<proteinExistence type="predicted"/>
<organism evidence="2 3">
    <name type="scientific">Penicillium canariense</name>
    <dbReference type="NCBI Taxonomy" id="189055"/>
    <lineage>
        <taxon>Eukaryota</taxon>
        <taxon>Fungi</taxon>
        <taxon>Dikarya</taxon>
        <taxon>Ascomycota</taxon>
        <taxon>Pezizomycotina</taxon>
        <taxon>Eurotiomycetes</taxon>
        <taxon>Eurotiomycetidae</taxon>
        <taxon>Eurotiales</taxon>
        <taxon>Aspergillaceae</taxon>
        <taxon>Penicillium</taxon>
    </lineage>
</organism>
<reference evidence="2" key="2">
    <citation type="journal article" date="2023" name="IMA Fungus">
        <title>Comparative genomic study of the Penicillium genus elucidates a diverse pangenome and 15 lateral gene transfer events.</title>
        <authorList>
            <person name="Petersen C."/>
            <person name="Sorensen T."/>
            <person name="Nielsen M.R."/>
            <person name="Sondergaard T.E."/>
            <person name="Sorensen J.L."/>
            <person name="Fitzpatrick D.A."/>
            <person name="Frisvad J.C."/>
            <person name="Nielsen K.L."/>
        </authorList>
    </citation>
    <scope>NUCLEOTIDE SEQUENCE</scope>
    <source>
        <strain evidence="2">IBT 26290</strain>
    </source>
</reference>
<dbReference type="Pfam" id="PF14441">
    <property type="entry name" value="OTT_1508_deam"/>
    <property type="match status" value="1"/>
</dbReference>
<comment type="caution">
    <text evidence="2">The sequence shown here is derived from an EMBL/GenBank/DDBJ whole genome shotgun (WGS) entry which is preliminary data.</text>
</comment>